<dbReference type="InterPro" id="IPR012340">
    <property type="entry name" value="NA-bd_OB-fold"/>
</dbReference>
<dbReference type="Pfam" id="PF14791">
    <property type="entry name" value="DNA_pol_B_thumb"/>
    <property type="match status" value="1"/>
</dbReference>
<dbReference type="InterPro" id="IPR010996">
    <property type="entry name" value="HHH_MUS81"/>
</dbReference>
<dbReference type="InterPro" id="IPR001357">
    <property type="entry name" value="BRCT_dom"/>
</dbReference>
<dbReference type="SMART" id="SM00532">
    <property type="entry name" value="LIGANc"/>
    <property type="match status" value="1"/>
</dbReference>
<dbReference type="GO" id="GO:0005634">
    <property type="term" value="C:nucleus"/>
    <property type="evidence" value="ECO:0007669"/>
    <property type="project" value="TreeGrafter"/>
</dbReference>
<dbReference type="Pfam" id="PF14792">
    <property type="entry name" value="DNA_pol_B_palm"/>
    <property type="match status" value="1"/>
</dbReference>
<comment type="catalytic activity">
    <reaction evidence="28">
        <text>DNA(n) + a 2'-deoxyribonucleoside 5'-triphosphate = DNA(n+1) + diphosphate</text>
        <dbReference type="Rhea" id="RHEA:22508"/>
        <dbReference type="Rhea" id="RHEA-COMP:17339"/>
        <dbReference type="Rhea" id="RHEA-COMP:17340"/>
        <dbReference type="ChEBI" id="CHEBI:33019"/>
        <dbReference type="ChEBI" id="CHEBI:61560"/>
        <dbReference type="ChEBI" id="CHEBI:173112"/>
        <dbReference type="EC" id="2.7.7.7"/>
    </reaction>
</comment>
<evidence type="ECO:0000256" key="5">
    <source>
        <dbReference type="ARBA" id="ARBA00012720"/>
    </source>
</evidence>
<evidence type="ECO:0000256" key="2">
    <source>
        <dbReference type="ARBA" id="ARBA00001946"/>
    </source>
</evidence>
<evidence type="ECO:0000256" key="24">
    <source>
        <dbReference type="ARBA" id="ARBA00035726"/>
    </source>
</evidence>
<dbReference type="InterPro" id="IPR010995">
    <property type="entry name" value="DNA_repair_Rad51/TF_NusA_a-hlx"/>
</dbReference>
<evidence type="ECO:0000256" key="8">
    <source>
        <dbReference type="ARBA" id="ARBA00020020"/>
    </source>
</evidence>
<evidence type="ECO:0000259" key="29">
    <source>
        <dbReference type="PROSITE" id="PS50172"/>
    </source>
</evidence>
<dbReference type="Gene3D" id="3.30.470.30">
    <property type="entry name" value="DNA ligase/mRNA capping enzyme"/>
    <property type="match status" value="1"/>
</dbReference>
<name>A0A6C0IQ73_9ZZZZ</name>
<dbReference type="InterPro" id="IPR036420">
    <property type="entry name" value="BRCT_dom_sf"/>
</dbReference>
<dbReference type="InterPro" id="IPR043519">
    <property type="entry name" value="NT_sf"/>
</dbReference>
<dbReference type="SMART" id="SM00278">
    <property type="entry name" value="HhH1"/>
    <property type="match status" value="3"/>
</dbReference>
<evidence type="ECO:0000256" key="27">
    <source>
        <dbReference type="ARBA" id="ARBA00045548"/>
    </source>
</evidence>
<dbReference type="PROSITE" id="PS50172">
    <property type="entry name" value="BRCT"/>
    <property type="match status" value="1"/>
</dbReference>
<evidence type="ECO:0000256" key="1">
    <source>
        <dbReference type="ARBA" id="ARBA00001936"/>
    </source>
</evidence>
<dbReference type="PANTHER" id="PTHR11276">
    <property type="entry name" value="DNA POLYMERASE TYPE-X FAMILY MEMBER"/>
    <property type="match status" value="1"/>
</dbReference>
<dbReference type="GO" id="GO:0003677">
    <property type="term" value="F:DNA binding"/>
    <property type="evidence" value="ECO:0007669"/>
    <property type="project" value="InterPro"/>
</dbReference>
<dbReference type="AlphaFoldDB" id="A0A6C0IQ73"/>
<dbReference type="InterPro" id="IPR029398">
    <property type="entry name" value="PolB_thumb"/>
</dbReference>
<dbReference type="GO" id="GO:0006303">
    <property type="term" value="P:double-strand break repair via nonhomologous end joining"/>
    <property type="evidence" value="ECO:0007669"/>
    <property type="project" value="TreeGrafter"/>
</dbReference>
<keyword evidence="14" id="KW-0235">DNA replication</keyword>
<keyword evidence="12" id="KW-0808">Transferase</keyword>
<evidence type="ECO:0000256" key="3">
    <source>
        <dbReference type="ARBA" id="ARBA00004496"/>
    </source>
</evidence>
<evidence type="ECO:0000256" key="26">
    <source>
        <dbReference type="ARBA" id="ARBA00044678"/>
    </source>
</evidence>
<dbReference type="GO" id="GO:0140078">
    <property type="term" value="F:class I DNA-(apurinic or apyrimidinic site) endonuclease activity"/>
    <property type="evidence" value="ECO:0007669"/>
    <property type="project" value="UniProtKB-EC"/>
</dbReference>
<evidence type="ECO:0000256" key="12">
    <source>
        <dbReference type="ARBA" id="ARBA00022679"/>
    </source>
</evidence>
<evidence type="ECO:0000256" key="11">
    <source>
        <dbReference type="ARBA" id="ARBA00022634"/>
    </source>
</evidence>
<comment type="catalytic activity">
    <reaction evidence="26">
        <text>a 5'-end 2'-deoxyribose-2'-deoxyribonucleotide-DNA = (2E,4S)-4-hydroxypenten-2-al-5-phosphate + a 5'-end 5'-phospho-2'-deoxyribonucleoside-DNA + H(+)</text>
        <dbReference type="Rhea" id="RHEA:76255"/>
        <dbReference type="Rhea" id="RHEA-COMP:13180"/>
        <dbReference type="Rhea" id="RHEA-COMP:18657"/>
        <dbReference type="ChEBI" id="CHEBI:15378"/>
        <dbReference type="ChEBI" id="CHEBI:136412"/>
        <dbReference type="ChEBI" id="CHEBI:195194"/>
        <dbReference type="ChEBI" id="CHEBI:195195"/>
    </reaction>
</comment>
<dbReference type="GO" id="GO:0000166">
    <property type="term" value="F:nucleotide binding"/>
    <property type="evidence" value="ECO:0007669"/>
    <property type="project" value="InterPro"/>
</dbReference>
<keyword evidence="18" id="KW-0520">NAD</keyword>
<protein>
    <recommendedName>
        <fullName evidence="8">DNA polymerase beta</fullName>
        <ecNumber evidence="4">2.7.7.7</ecNumber>
        <ecNumber evidence="5">4.2.99.18</ecNumber>
        <ecNumber evidence="6">6.5.1.2</ecNumber>
    </recommendedName>
    <alternativeName>
        <fullName evidence="23">5'-deoxyribose-phosphate lyase</fullName>
    </alternativeName>
    <alternativeName>
        <fullName evidence="24">AP lyase</fullName>
    </alternativeName>
    <alternativeName>
        <fullName evidence="7">DNA polymerase lambda</fullName>
    </alternativeName>
</protein>
<dbReference type="InterPro" id="IPR003583">
    <property type="entry name" value="Hlx-hairpin-Hlx_DNA-bd_motif"/>
</dbReference>
<evidence type="ECO:0000256" key="18">
    <source>
        <dbReference type="ARBA" id="ARBA00023027"/>
    </source>
</evidence>
<keyword evidence="21" id="KW-0456">Lyase</keyword>
<evidence type="ECO:0000256" key="19">
    <source>
        <dbReference type="ARBA" id="ARBA00023053"/>
    </source>
</evidence>
<organism evidence="30">
    <name type="scientific">viral metagenome</name>
    <dbReference type="NCBI Taxonomy" id="1070528"/>
    <lineage>
        <taxon>unclassified sequences</taxon>
        <taxon>metagenomes</taxon>
        <taxon>organismal metagenomes</taxon>
    </lineage>
</organism>
<comment type="catalytic activity">
    <reaction evidence="25">
        <text>2'-deoxyribonucleotide-(2'-deoxyribose 5'-phosphate)-2'-deoxyribonucleotide-DNA = a 3'-end 2'-deoxyribonucleotide-(2,3-dehydro-2,3-deoxyribose 5'-phosphate)-DNA + a 5'-end 5'-phospho-2'-deoxyribonucleoside-DNA + H(+)</text>
        <dbReference type="Rhea" id="RHEA:66592"/>
        <dbReference type="Rhea" id="RHEA-COMP:13180"/>
        <dbReference type="Rhea" id="RHEA-COMP:16897"/>
        <dbReference type="Rhea" id="RHEA-COMP:17067"/>
        <dbReference type="ChEBI" id="CHEBI:15378"/>
        <dbReference type="ChEBI" id="CHEBI:136412"/>
        <dbReference type="ChEBI" id="CHEBI:157695"/>
        <dbReference type="ChEBI" id="CHEBI:167181"/>
        <dbReference type="EC" id="4.2.99.18"/>
    </reaction>
</comment>
<evidence type="ECO:0000256" key="14">
    <source>
        <dbReference type="ARBA" id="ARBA00022705"/>
    </source>
</evidence>
<reference evidence="30" key="1">
    <citation type="journal article" date="2020" name="Nature">
        <title>Giant virus diversity and host interactions through global metagenomics.</title>
        <authorList>
            <person name="Schulz F."/>
            <person name="Roux S."/>
            <person name="Paez-Espino D."/>
            <person name="Jungbluth S."/>
            <person name="Walsh D.A."/>
            <person name="Denef V.J."/>
            <person name="McMahon K.D."/>
            <person name="Konstantinidis K.T."/>
            <person name="Eloe-Fadrosh E.A."/>
            <person name="Kyrpides N.C."/>
            <person name="Woyke T."/>
        </authorList>
    </citation>
    <scope>NUCLEOTIDE SEQUENCE</scope>
    <source>
        <strain evidence="30">GVMAG-M-3300024261-37</strain>
    </source>
</reference>
<evidence type="ECO:0000313" key="30">
    <source>
        <dbReference type="EMBL" id="QHT95142.1"/>
    </source>
</evidence>
<evidence type="ECO:0000256" key="17">
    <source>
        <dbReference type="ARBA" id="ARBA00022932"/>
    </source>
</evidence>
<evidence type="ECO:0000256" key="21">
    <source>
        <dbReference type="ARBA" id="ARBA00023239"/>
    </source>
</evidence>
<evidence type="ECO:0000256" key="9">
    <source>
        <dbReference type="ARBA" id="ARBA00022481"/>
    </source>
</evidence>
<dbReference type="SUPFAM" id="SSF50249">
    <property type="entry name" value="Nucleic acid-binding proteins"/>
    <property type="match status" value="1"/>
</dbReference>
<dbReference type="Gene3D" id="3.30.460.10">
    <property type="entry name" value="Beta Polymerase, domain 2"/>
    <property type="match status" value="1"/>
</dbReference>
<dbReference type="PRINTS" id="PR00870">
    <property type="entry name" value="DNAPOLXBETA"/>
</dbReference>
<dbReference type="InterPro" id="IPR013839">
    <property type="entry name" value="DNAligase_adenylation"/>
</dbReference>
<dbReference type="GO" id="GO:0005737">
    <property type="term" value="C:cytoplasm"/>
    <property type="evidence" value="ECO:0007669"/>
    <property type="project" value="UniProtKB-SubCell"/>
</dbReference>
<keyword evidence="9" id="KW-0488">Methylation</keyword>
<dbReference type="Pfam" id="PF00533">
    <property type="entry name" value="BRCT"/>
    <property type="match status" value="1"/>
</dbReference>
<keyword evidence="15" id="KW-0227">DNA damage</keyword>
<evidence type="ECO:0000256" key="28">
    <source>
        <dbReference type="ARBA" id="ARBA00049244"/>
    </source>
</evidence>
<dbReference type="EC" id="2.7.7.7" evidence="4"/>
<keyword evidence="16" id="KW-0832">Ubl conjugation</keyword>
<dbReference type="GO" id="GO:0006260">
    <property type="term" value="P:DNA replication"/>
    <property type="evidence" value="ECO:0007669"/>
    <property type="project" value="UniProtKB-KW"/>
</dbReference>
<dbReference type="PRINTS" id="PR00869">
    <property type="entry name" value="DNAPOLX"/>
</dbReference>
<dbReference type="InterPro" id="IPR002008">
    <property type="entry name" value="DNA_pol_X_beta-like"/>
</dbReference>
<dbReference type="Gene3D" id="3.40.50.10190">
    <property type="entry name" value="BRCT domain"/>
    <property type="match status" value="1"/>
</dbReference>
<comment type="catalytic activity">
    <reaction evidence="22">
        <text>NAD(+) + (deoxyribonucleotide)n-3'-hydroxyl + 5'-phospho-(deoxyribonucleotide)m = (deoxyribonucleotide)n+m + AMP + beta-nicotinamide D-nucleotide.</text>
        <dbReference type="EC" id="6.5.1.2"/>
    </reaction>
</comment>
<keyword evidence="19" id="KW-0915">Sodium</keyword>
<evidence type="ECO:0000256" key="25">
    <source>
        <dbReference type="ARBA" id="ARBA00044632"/>
    </source>
</evidence>
<dbReference type="GO" id="GO:0003887">
    <property type="term" value="F:DNA-directed DNA polymerase activity"/>
    <property type="evidence" value="ECO:0007669"/>
    <property type="project" value="UniProtKB-KW"/>
</dbReference>
<dbReference type="GO" id="GO:0003911">
    <property type="term" value="F:DNA ligase (NAD+) activity"/>
    <property type="evidence" value="ECO:0007669"/>
    <property type="project" value="UniProtKB-EC"/>
</dbReference>
<evidence type="ECO:0000256" key="7">
    <source>
        <dbReference type="ARBA" id="ARBA00016513"/>
    </source>
</evidence>
<dbReference type="SUPFAM" id="SSF81585">
    <property type="entry name" value="PsbU/PolX domain-like"/>
    <property type="match status" value="1"/>
</dbReference>
<dbReference type="PANTHER" id="PTHR11276:SF28">
    <property type="entry name" value="DNA POLYMERASE LAMBDA"/>
    <property type="match status" value="1"/>
</dbReference>
<dbReference type="InterPro" id="IPR027421">
    <property type="entry name" value="DNA_pol_lamdba_lyase_dom_sf"/>
</dbReference>
<dbReference type="InterPro" id="IPR002054">
    <property type="entry name" value="DNA-dir_DNA_pol_X"/>
</dbReference>
<dbReference type="EC" id="4.2.99.18" evidence="5"/>
<dbReference type="EMBL" id="MN740235">
    <property type="protein sequence ID" value="QHT95142.1"/>
    <property type="molecule type" value="Genomic_DNA"/>
</dbReference>
<dbReference type="SUPFAM" id="SSF56091">
    <property type="entry name" value="DNA ligase/mRNA capping enzyme, catalytic domain"/>
    <property type="match status" value="1"/>
</dbReference>
<evidence type="ECO:0000256" key="22">
    <source>
        <dbReference type="ARBA" id="ARBA00034005"/>
    </source>
</evidence>
<dbReference type="SUPFAM" id="SSF81301">
    <property type="entry name" value="Nucleotidyltransferase"/>
    <property type="match status" value="1"/>
</dbReference>
<comment type="function">
    <text evidence="27">Repair polymerase that plays a key role in base-excision repair. During this process, the damaged base is excised by specific DNA glycosylases, the DNA backbone is nicked at the abasic site by an apurinic/apyrimidic (AP) endonuclease, and POLB removes 5'-deoxyribose-phosphate from the preincised AP site acting as a 5'-deoxyribose-phosphate lyase (5'-dRP lyase); through its DNA polymerase activity, it adds one nucleotide to the 3' end of the arising single-nucleotide gap. Conducts 'gap-filling' DNA synthesis in a stepwise distributive fashion rather than in a processive fashion as for other DNA polymerases. It is also able to cleave sugar-phosphate bonds 3' to an intact AP site, acting as an AP lyase.</text>
</comment>
<comment type="cofactor">
    <cofactor evidence="2">
        <name>Mg(2+)</name>
        <dbReference type="ChEBI" id="CHEBI:18420"/>
    </cofactor>
</comment>
<dbReference type="SUPFAM" id="SSF47802">
    <property type="entry name" value="DNA polymerase beta, N-terminal domain-like"/>
    <property type="match status" value="1"/>
</dbReference>
<dbReference type="Pfam" id="PF03120">
    <property type="entry name" value="OB_DNA_ligase"/>
    <property type="match status" value="1"/>
</dbReference>
<dbReference type="Gene3D" id="3.30.210.10">
    <property type="entry name" value="DNA polymerase, thumb domain"/>
    <property type="match status" value="1"/>
</dbReference>
<dbReference type="InterPro" id="IPR028207">
    <property type="entry name" value="DNA_pol_B_palm_palm"/>
</dbReference>
<dbReference type="SUPFAM" id="SSF47794">
    <property type="entry name" value="Rad51 N-terminal domain-like"/>
    <property type="match status" value="1"/>
</dbReference>
<sequence length="981" mass="111989">MTLNKNFIELLTQIQTIKSKDGNFFRAKAYEKAKDAIITYNKPITSIDDIREIPNIGKAVIEKFEEFLKNGSISIINKAQNNPLYILQDVYGIGPKKAGELVKKHNITSISQLRKHKDSLLNSVQQKGLKYYEDIIERIPRSEIVDYQTIIHANFQEISNSKEKFEIVGSYRRGAETSGDIDIILESSTSTYKALIQKLIKDNIIIEVLSFGNKKCLCIAKLPGSNNLARRLDFMVTPSEEWAFAVCYFTGSKEFNTLMRERARQIGYTMNEHCFTQIINGVKTTKLDKKFTYEKDVFEFLNVEYVEPSKRNACNFKIVDASATTPVRKSKRKTRKKVPIRIHINRYIKNNEYIVELTEEQLGDIIRLANNNYYNNNTPIMTDEKYDYIIDFMKEVYPNNTVVNEGHTQVIIHESRKIKLPYEMWSMDKVKKEKDVNRKVKTSGKTRIISCKLDGCSLGYSTEKGGVMLYTRGNGTIGQNVTHLSKYLNLPVYPGISVRGEILITKSKFQQKYSKKFANPRNFVSGILNSKTIDPEVVKDLTFVAYELVEPQRKPEDQLLFLEKIGFTVVKHIKVENFHKAPDPYKFLKDTLINWKSEYCYEIDGIIVTRNYLYERVSSNPTHAWAFKMVTQDQIAETLVEEIIWSPSKDGLLKPKIRVKPVKLCGVTITYVTVHNELWRRNQGIDVGAVIEIIRSGDVIPKVHKIIKAVTPNPPPSHFEVVLKGVDYVLVNSENNMIVRMKALHAFFEKIGAVGLGRGNVQRIMDAGFNTMAQILAMKYEDFLAVNGFKEKMAMKVYNGIRTAIENIDLPTFMAATNIFGRGLGAKKMKIIFDNTPDILDKKYDKINTTNGNGFGNTIRYNLITGMVGLSNKSASMFVDYLDKFNDFIQKSNLTHICRQTSSIVDPESPFCGKKIVFTGCRNKELEKYLCLNGANLGTSISKNTDVLVYKNKSGRKFEKARALGIKTHQFDEFKALVMKG</sequence>
<evidence type="ECO:0000256" key="23">
    <source>
        <dbReference type="ARBA" id="ARBA00035717"/>
    </source>
</evidence>
<dbReference type="InterPro" id="IPR022312">
    <property type="entry name" value="DNA_pol_X"/>
</dbReference>
<evidence type="ECO:0000256" key="16">
    <source>
        <dbReference type="ARBA" id="ARBA00022843"/>
    </source>
</evidence>
<dbReference type="SMART" id="SM00292">
    <property type="entry name" value="BRCT"/>
    <property type="match status" value="1"/>
</dbReference>
<evidence type="ECO:0000256" key="10">
    <source>
        <dbReference type="ARBA" id="ARBA00022598"/>
    </source>
</evidence>
<accession>A0A6C0IQ73</accession>
<dbReference type="InterPro" id="IPR013840">
    <property type="entry name" value="DNAligase_N"/>
</dbReference>
<evidence type="ECO:0000256" key="15">
    <source>
        <dbReference type="ARBA" id="ARBA00022763"/>
    </source>
</evidence>
<dbReference type="InterPro" id="IPR018944">
    <property type="entry name" value="DNA_pol_lambd_fingers_domain"/>
</dbReference>
<dbReference type="EC" id="6.5.1.2" evidence="6"/>
<keyword evidence="17" id="KW-0239">DNA-directed DNA polymerase</keyword>
<dbReference type="SUPFAM" id="SSF52113">
    <property type="entry name" value="BRCT domain"/>
    <property type="match status" value="1"/>
</dbReference>
<feature type="domain" description="BRCT" evidence="29">
    <location>
        <begin position="906"/>
        <end position="981"/>
    </location>
</feature>
<dbReference type="SMART" id="SM00483">
    <property type="entry name" value="POLXc"/>
    <property type="match status" value="1"/>
</dbReference>
<comment type="cofactor">
    <cofactor evidence="1">
        <name>Mn(2+)</name>
        <dbReference type="ChEBI" id="CHEBI:29035"/>
    </cofactor>
</comment>
<comment type="subcellular location">
    <subcellularLocation>
        <location evidence="3">Cytoplasm</location>
    </subcellularLocation>
</comment>
<dbReference type="Pfam" id="PF10391">
    <property type="entry name" value="DNA_pol_lambd_f"/>
    <property type="match status" value="1"/>
</dbReference>
<proteinExistence type="predicted"/>
<dbReference type="Gene3D" id="1.10.150.110">
    <property type="entry name" value="DNA polymerase beta, N-terminal domain-like"/>
    <property type="match status" value="1"/>
</dbReference>
<keyword evidence="20" id="KW-0234">DNA repair</keyword>
<keyword evidence="13" id="KW-0548">Nucleotidyltransferase</keyword>
<dbReference type="InterPro" id="IPR004150">
    <property type="entry name" value="NAD_DNA_ligase_OB"/>
</dbReference>
<dbReference type="Gene3D" id="2.40.50.140">
    <property type="entry name" value="Nucleic acid-binding proteins"/>
    <property type="match status" value="1"/>
</dbReference>
<keyword evidence="10" id="KW-0436">Ligase</keyword>
<dbReference type="Gene3D" id="1.10.150.20">
    <property type="entry name" value="5' to 3' exonuclease, C-terminal subdomain"/>
    <property type="match status" value="1"/>
</dbReference>
<evidence type="ECO:0000256" key="4">
    <source>
        <dbReference type="ARBA" id="ARBA00012417"/>
    </source>
</evidence>
<dbReference type="InterPro" id="IPR037160">
    <property type="entry name" value="DNA_Pol_thumb_sf"/>
</dbReference>
<evidence type="ECO:0000256" key="6">
    <source>
        <dbReference type="ARBA" id="ARBA00012722"/>
    </source>
</evidence>
<dbReference type="Pfam" id="PF01653">
    <property type="entry name" value="DNA_ligase_aden"/>
    <property type="match status" value="1"/>
</dbReference>
<keyword evidence="11" id="KW-0237">DNA synthesis</keyword>
<dbReference type="CDD" id="cd00141">
    <property type="entry name" value="NT_POLXc"/>
    <property type="match status" value="1"/>
</dbReference>
<evidence type="ECO:0000256" key="13">
    <source>
        <dbReference type="ARBA" id="ARBA00022695"/>
    </source>
</evidence>
<dbReference type="Pfam" id="PF14716">
    <property type="entry name" value="HHH_8"/>
    <property type="match status" value="1"/>
</dbReference>
<evidence type="ECO:0000256" key="20">
    <source>
        <dbReference type="ARBA" id="ARBA00023204"/>
    </source>
</evidence>